<dbReference type="SMART" id="SM00347">
    <property type="entry name" value="HTH_MARR"/>
    <property type="match status" value="1"/>
</dbReference>
<dbReference type="InterPro" id="IPR036390">
    <property type="entry name" value="WH_DNA-bd_sf"/>
</dbReference>
<gene>
    <name evidence="2" type="ORF">SAMN05421753_10550</name>
</gene>
<dbReference type="PANTHER" id="PTHR33164">
    <property type="entry name" value="TRANSCRIPTIONAL REGULATOR, MARR FAMILY"/>
    <property type="match status" value="1"/>
</dbReference>
<dbReference type="PANTHER" id="PTHR33164:SF43">
    <property type="entry name" value="HTH-TYPE TRANSCRIPTIONAL REPRESSOR YETL"/>
    <property type="match status" value="1"/>
</dbReference>
<dbReference type="EMBL" id="FOQD01000005">
    <property type="protein sequence ID" value="SFI05336.1"/>
    <property type="molecule type" value="Genomic_DNA"/>
</dbReference>
<keyword evidence="2" id="KW-0238">DNA-binding</keyword>
<evidence type="ECO:0000313" key="3">
    <source>
        <dbReference type="Proteomes" id="UP000199518"/>
    </source>
</evidence>
<dbReference type="Gene3D" id="1.10.10.10">
    <property type="entry name" value="Winged helix-like DNA-binding domain superfamily/Winged helix DNA-binding domain"/>
    <property type="match status" value="1"/>
</dbReference>
<dbReference type="PROSITE" id="PS50995">
    <property type="entry name" value="HTH_MARR_2"/>
    <property type="match status" value="1"/>
</dbReference>
<dbReference type="OrthoDB" id="212733at2"/>
<dbReference type="GO" id="GO:0006950">
    <property type="term" value="P:response to stress"/>
    <property type="evidence" value="ECO:0007669"/>
    <property type="project" value="TreeGrafter"/>
</dbReference>
<accession>A0A1I3F266</accession>
<sequence>MRALPVESPPGWITRWNQISRRLRKQLSDRYTDAGLSESRASVLAALDGPTRHATQADLAAVLLISESNLCGLVERMRVEGLIERDRSPLDRRKTVLTLTSLGRTRCEVVRQIHEEFEQSLRIALPRPELSLDQASLNGLSVALTSLEAVRPESGSQERSAA</sequence>
<dbReference type="SUPFAM" id="SSF46785">
    <property type="entry name" value="Winged helix' DNA-binding domain"/>
    <property type="match status" value="1"/>
</dbReference>
<dbReference type="GO" id="GO:0003700">
    <property type="term" value="F:DNA-binding transcription factor activity"/>
    <property type="evidence" value="ECO:0007669"/>
    <property type="project" value="InterPro"/>
</dbReference>
<organism evidence="2 3">
    <name type="scientific">Planctomicrobium piriforme</name>
    <dbReference type="NCBI Taxonomy" id="1576369"/>
    <lineage>
        <taxon>Bacteria</taxon>
        <taxon>Pseudomonadati</taxon>
        <taxon>Planctomycetota</taxon>
        <taxon>Planctomycetia</taxon>
        <taxon>Planctomycetales</taxon>
        <taxon>Planctomycetaceae</taxon>
        <taxon>Planctomicrobium</taxon>
    </lineage>
</organism>
<evidence type="ECO:0000313" key="2">
    <source>
        <dbReference type="EMBL" id="SFI05336.1"/>
    </source>
</evidence>
<dbReference type="InterPro" id="IPR000835">
    <property type="entry name" value="HTH_MarR-typ"/>
</dbReference>
<name>A0A1I3F266_9PLAN</name>
<dbReference type="InterPro" id="IPR039422">
    <property type="entry name" value="MarR/SlyA-like"/>
</dbReference>
<dbReference type="Proteomes" id="UP000199518">
    <property type="component" value="Unassembled WGS sequence"/>
</dbReference>
<dbReference type="GO" id="GO:0003677">
    <property type="term" value="F:DNA binding"/>
    <property type="evidence" value="ECO:0007669"/>
    <property type="project" value="UniProtKB-KW"/>
</dbReference>
<keyword evidence="3" id="KW-1185">Reference proteome</keyword>
<dbReference type="AlphaFoldDB" id="A0A1I3F266"/>
<dbReference type="Pfam" id="PF12802">
    <property type="entry name" value="MarR_2"/>
    <property type="match status" value="1"/>
</dbReference>
<feature type="domain" description="HTH marR-type" evidence="1">
    <location>
        <begin position="1"/>
        <end position="146"/>
    </location>
</feature>
<dbReference type="RefSeq" id="WP_092048904.1">
    <property type="nucleotide sequence ID" value="NZ_FOQD01000005.1"/>
</dbReference>
<evidence type="ECO:0000259" key="1">
    <source>
        <dbReference type="PROSITE" id="PS50995"/>
    </source>
</evidence>
<proteinExistence type="predicted"/>
<dbReference type="STRING" id="1576369.SAMN05421753_10550"/>
<reference evidence="3" key="1">
    <citation type="submission" date="2016-10" db="EMBL/GenBank/DDBJ databases">
        <authorList>
            <person name="Varghese N."/>
            <person name="Submissions S."/>
        </authorList>
    </citation>
    <scope>NUCLEOTIDE SEQUENCE [LARGE SCALE GENOMIC DNA]</scope>
    <source>
        <strain evidence="3">DSM 26348</strain>
    </source>
</reference>
<dbReference type="InterPro" id="IPR036388">
    <property type="entry name" value="WH-like_DNA-bd_sf"/>
</dbReference>
<protein>
    <submittedName>
        <fullName evidence="2">DNA-binding transcriptional regulator, MarR family</fullName>
    </submittedName>
</protein>